<dbReference type="PANTHER" id="PTHR47019:SF1">
    <property type="entry name" value="LIPID II FLIPPASE MURJ"/>
    <property type="match status" value="1"/>
</dbReference>
<evidence type="ECO:0000256" key="2">
    <source>
        <dbReference type="ARBA" id="ARBA00022475"/>
    </source>
</evidence>
<keyword evidence="3 10" id="KW-0812">Transmembrane</keyword>
<dbReference type="InterPro" id="IPR051050">
    <property type="entry name" value="Lipid_II_flippase_MurJ/MviN"/>
</dbReference>
<dbReference type="GO" id="GO:0015648">
    <property type="term" value="F:lipid-linked peptidoglycan transporter activity"/>
    <property type="evidence" value="ECO:0007669"/>
    <property type="project" value="TreeGrafter"/>
</dbReference>
<evidence type="ECO:0000256" key="6">
    <source>
        <dbReference type="ARBA" id="ARBA00022989"/>
    </source>
</evidence>
<protein>
    <recommendedName>
        <fullName evidence="12">Murein biosynthesis integral membrane protein MurJ</fullName>
    </recommendedName>
</protein>
<name>A0A7C0U6P0_9BACT</name>
<gene>
    <name evidence="11" type="ORF">ENF32_04700</name>
</gene>
<keyword evidence="2" id="KW-1003">Cell membrane</keyword>
<feature type="transmembrane region" description="Helical" evidence="10">
    <location>
        <begin position="20"/>
        <end position="46"/>
    </location>
</feature>
<comment type="function">
    <text evidence="8">Involved in peptidoglycan biosynthesis. Transports lipid-linked peptidoglycan precursors from the inner to the outer leaflet of the cytoplasmic membrane.</text>
</comment>
<dbReference type="GO" id="GO:0008360">
    <property type="term" value="P:regulation of cell shape"/>
    <property type="evidence" value="ECO:0007669"/>
    <property type="project" value="UniProtKB-KW"/>
</dbReference>
<proteinExistence type="inferred from homology"/>
<evidence type="ECO:0000256" key="7">
    <source>
        <dbReference type="ARBA" id="ARBA00023136"/>
    </source>
</evidence>
<feature type="transmembrane region" description="Helical" evidence="10">
    <location>
        <begin position="52"/>
        <end position="76"/>
    </location>
</feature>
<reference evidence="11" key="1">
    <citation type="journal article" date="2020" name="mSystems">
        <title>Genome- and Community-Level Interaction Insights into Carbon Utilization and Element Cycling Functions of Hydrothermarchaeota in Hydrothermal Sediment.</title>
        <authorList>
            <person name="Zhou Z."/>
            <person name="Liu Y."/>
            <person name="Xu W."/>
            <person name="Pan J."/>
            <person name="Luo Z.H."/>
            <person name="Li M."/>
        </authorList>
    </citation>
    <scope>NUCLEOTIDE SEQUENCE [LARGE SCALE GENOMIC DNA]</scope>
    <source>
        <strain evidence="11">HyVt-115</strain>
    </source>
</reference>
<feature type="transmembrane region" description="Helical" evidence="10">
    <location>
        <begin position="96"/>
        <end position="123"/>
    </location>
</feature>
<evidence type="ECO:0000256" key="3">
    <source>
        <dbReference type="ARBA" id="ARBA00022692"/>
    </source>
</evidence>
<evidence type="ECO:0000256" key="5">
    <source>
        <dbReference type="ARBA" id="ARBA00022984"/>
    </source>
</evidence>
<comment type="similarity">
    <text evidence="9">Belongs to the MurJ/MviN family.</text>
</comment>
<evidence type="ECO:0000256" key="8">
    <source>
        <dbReference type="ARBA" id="ARBA00060041"/>
    </source>
</evidence>
<dbReference type="EMBL" id="DQWS01000177">
    <property type="protein sequence ID" value="HDD53347.1"/>
    <property type="molecule type" value="Genomic_DNA"/>
</dbReference>
<keyword evidence="6 10" id="KW-1133">Transmembrane helix</keyword>
<evidence type="ECO:0000256" key="1">
    <source>
        <dbReference type="ARBA" id="ARBA00004651"/>
    </source>
</evidence>
<keyword evidence="4" id="KW-0133">Cell shape</keyword>
<dbReference type="PANTHER" id="PTHR47019">
    <property type="entry name" value="LIPID II FLIPPASE MURJ"/>
    <property type="match status" value="1"/>
</dbReference>
<evidence type="ECO:0000256" key="9">
    <source>
        <dbReference type="ARBA" id="ARBA00061532"/>
    </source>
</evidence>
<dbReference type="GO" id="GO:0034204">
    <property type="term" value="P:lipid translocation"/>
    <property type="evidence" value="ECO:0007669"/>
    <property type="project" value="TreeGrafter"/>
</dbReference>
<sequence>MGFRSLLRGWLSRPLVKDVFSTTALALAGRATGFLIPFFIAIWFGAGRDTDVFFFVYGLILLMATVFGDTVGEVLIPFLAELKARGEKVSVYVGRLMVLGGLLVTAVVVLLCLAAKVFIPLVVRFSPSQMGLLFRLLAEMAPLVVLVSWVNVLMATLNAAKMFSLPAVSLSIRSVITLLMIYLFKGSLGVHSIVLGYVVGEGARLAVML</sequence>
<organism evidence="11">
    <name type="scientific">Thermosulfidibacter takaii</name>
    <dbReference type="NCBI Taxonomy" id="412593"/>
    <lineage>
        <taxon>Bacteria</taxon>
        <taxon>Pseudomonadati</taxon>
        <taxon>Thermosulfidibacterota</taxon>
        <taxon>Thermosulfidibacteria</taxon>
        <taxon>Thermosulfidibacterales</taxon>
        <taxon>Thermosulfidibacteraceae</taxon>
    </lineage>
</organism>
<evidence type="ECO:0008006" key="12">
    <source>
        <dbReference type="Google" id="ProtNLM"/>
    </source>
</evidence>
<evidence type="ECO:0000313" key="11">
    <source>
        <dbReference type="EMBL" id="HDD53347.1"/>
    </source>
</evidence>
<comment type="subcellular location">
    <subcellularLocation>
        <location evidence="1">Cell membrane</location>
        <topology evidence="1">Multi-pass membrane protein</topology>
    </subcellularLocation>
</comment>
<comment type="caution">
    <text evidence="11">The sequence shown here is derived from an EMBL/GenBank/DDBJ whole genome shotgun (WGS) entry which is preliminary data.</text>
</comment>
<evidence type="ECO:0000256" key="10">
    <source>
        <dbReference type="SAM" id="Phobius"/>
    </source>
</evidence>
<dbReference type="Proteomes" id="UP000885690">
    <property type="component" value="Unassembled WGS sequence"/>
</dbReference>
<dbReference type="Pfam" id="PF03023">
    <property type="entry name" value="MurJ"/>
    <property type="match status" value="1"/>
</dbReference>
<dbReference type="GO" id="GO:0009252">
    <property type="term" value="P:peptidoglycan biosynthetic process"/>
    <property type="evidence" value="ECO:0007669"/>
    <property type="project" value="UniProtKB-KW"/>
</dbReference>
<feature type="transmembrane region" description="Helical" evidence="10">
    <location>
        <begin position="175"/>
        <end position="199"/>
    </location>
</feature>
<keyword evidence="7 10" id="KW-0472">Membrane</keyword>
<evidence type="ECO:0000256" key="4">
    <source>
        <dbReference type="ARBA" id="ARBA00022960"/>
    </source>
</evidence>
<dbReference type="GO" id="GO:0005886">
    <property type="term" value="C:plasma membrane"/>
    <property type="evidence" value="ECO:0007669"/>
    <property type="project" value="UniProtKB-SubCell"/>
</dbReference>
<feature type="non-terminal residue" evidence="11">
    <location>
        <position position="209"/>
    </location>
</feature>
<accession>A0A7C0U6P0</accession>
<dbReference type="AlphaFoldDB" id="A0A7C0U6P0"/>
<dbReference type="InterPro" id="IPR004268">
    <property type="entry name" value="MurJ"/>
</dbReference>
<keyword evidence="5" id="KW-0573">Peptidoglycan synthesis</keyword>